<reference evidence="4" key="1">
    <citation type="submission" date="2015-05" db="EMBL/GenBank/DDBJ databases">
        <title>Comparison of genome.</title>
        <authorList>
            <person name="Zheng Z."/>
            <person name="Sun M."/>
        </authorList>
    </citation>
    <scope>NUCLEOTIDE SEQUENCE [LARGE SCALE GENOMIC DNA]</scope>
    <source>
        <strain evidence="4">G25-74</strain>
    </source>
</reference>
<evidence type="ECO:0000313" key="5">
    <source>
        <dbReference type="Proteomes" id="UP000077881"/>
    </source>
</evidence>
<dbReference type="PROSITE" id="PS50983">
    <property type="entry name" value="FE_B12_PBP"/>
    <property type="match status" value="1"/>
</dbReference>
<evidence type="ECO:0000259" key="3">
    <source>
        <dbReference type="PROSITE" id="PS50983"/>
    </source>
</evidence>
<comment type="similarity">
    <text evidence="1">Belongs to the bacterial solute-binding protein 8 family.</text>
</comment>
<dbReference type="PATRIC" id="fig|217031.6.peg.3590"/>
<dbReference type="AlphaFoldDB" id="A0A177ZLG6"/>
<keyword evidence="2" id="KW-0175">Coiled coil</keyword>
<name>A0A177ZLG6_9BACI</name>
<sequence>MEKEANGKLTVTDDLGNVMILEKTPERIVVLSPSHLNLLYDLGGEAVGRTTLSPDRIPEGAEDIADIGHHTNVNVEEVLALDPDLVIGNTTLHKKLIPILEDSHIPFINLDMILLEDVKRNAKLVGEVIGDREQAEEPIAELELKITTIQEKINQYRGKEEPKKVAIFNITPNNVTVNRENTIPGEVSQILGLTNIAEGVPALEENPTQTAFSLEKVVEEDPDMIFVVHHGEKSKAEERMDIDMKNSPAWSTLTAVQNDQVHFLPENLFLSNSGLNYDESIQYLAKLVYPKAFNDVE</sequence>
<dbReference type="STRING" id="217031.ABB05_16595"/>
<keyword evidence="5" id="KW-1185">Reference proteome</keyword>
<dbReference type="PANTHER" id="PTHR30535">
    <property type="entry name" value="VITAMIN B12-BINDING PROTEIN"/>
    <property type="match status" value="1"/>
</dbReference>
<dbReference type="Proteomes" id="UP000077881">
    <property type="component" value="Unassembled WGS sequence"/>
</dbReference>
<gene>
    <name evidence="4" type="ORF">ABB05_16595</name>
</gene>
<dbReference type="GO" id="GO:0071281">
    <property type="term" value="P:cellular response to iron ion"/>
    <property type="evidence" value="ECO:0007669"/>
    <property type="project" value="TreeGrafter"/>
</dbReference>
<comment type="caution">
    <text evidence="4">The sequence shown here is derived from an EMBL/GenBank/DDBJ whole genome shotgun (WGS) entry which is preliminary data.</text>
</comment>
<accession>A0A177ZLG6</accession>
<organism evidence="4 5">
    <name type="scientific">Lederbergia galactosidilytica</name>
    <dbReference type="NCBI Taxonomy" id="217031"/>
    <lineage>
        <taxon>Bacteria</taxon>
        <taxon>Bacillati</taxon>
        <taxon>Bacillota</taxon>
        <taxon>Bacilli</taxon>
        <taxon>Bacillales</taxon>
        <taxon>Bacillaceae</taxon>
        <taxon>Lederbergia</taxon>
    </lineage>
</organism>
<dbReference type="Pfam" id="PF01497">
    <property type="entry name" value="Peripla_BP_2"/>
    <property type="match status" value="1"/>
</dbReference>
<feature type="domain" description="Fe/B12 periplasmic-binding" evidence="3">
    <location>
        <begin position="27"/>
        <end position="292"/>
    </location>
</feature>
<evidence type="ECO:0000256" key="2">
    <source>
        <dbReference type="SAM" id="Coils"/>
    </source>
</evidence>
<proteinExistence type="inferred from homology"/>
<dbReference type="Gene3D" id="3.40.50.1980">
    <property type="entry name" value="Nitrogenase molybdenum iron protein domain"/>
    <property type="match status" value="2"/>
</dbReference>
<evidence type="ECO:0000256" key="1">
    <source>
        <dbReference type="ARBA" id="ARBA00008814"/>
    </source>
</evidence>
<feature type="coiled-coil region" evidence="2">
    <location>
        <begin position="132"/>
        <end position="159"/>
    </location>
</feature>
<dbReference type="EMBL" id="LDJR01000057">
    <property type="protein sequence ID" value="OAK68289.1"/>
    <property type="molecule type" value="Genomic_DNA"/>
</dbReference>
<evidence type="ECO:0000313" key="4">
    <source>
        <dbReference type="EMBL" id="OAK68289.1"/>
    </source>
</evidence>
<dbReference type="SUPFAM" id="SSF53807">
    <property type="entry name" value="Helical backbone' metal receptor"/>
    <property type="match status" value="1"/>
</dbReference>
<dbReference type="PANTHER" id="PTHR30535:SF34">
    <property type="entry name" value="MOLYBDATE-BINDING PROTEIN MOLA"/>
    <property type="match status" value="1"/>
</dbReference>
<protein>
    <recommendedName>
        <fullName evidence="3">Fe/B12 periplasmic-binding domain-containing protein</fullName>
    </recommendedName>
</protein>
<dbReference type="InterPro" id="IPR002491">
    <property type="entry name" value="ABC_transptr_periplasmic_BD"/>
</dbReference>
<dbReference type="InterPro" id="IPR050902">
    <property type="entry name" value="ABC_Transporter_SBP"/>
</dbReference>